<dbReference type="PANTHER" id="PTHR43092:SF2">
    <property type="entry name" value="HERCYNYLCYSTEINE SULFOXIDE LYASE"/>
    <property type="match status" value="1"/>
</dbReference>
<keyword evidence="1" id="KW-0663">Pyridoxal phosphate</keyword>
<dbReference type="PANTHER" id="PTHR43092">
    <property type="entry name" value="L-CYSTEINE DESULFHYDRASE"/>
    <property type="match status" value="1"/>
</dbReference>
<dbReference type="InterPro" id="IPR000192">
    <property type="entry name" value="Aminotrans_V_dom"/>
</dbReference>
<dbReference type="SUPFAM" id="SSF53383">
    <property type="entry name" value="PLP-dependent transferases"/>
    <property type="match status" value="1"/>
</dbReference>
<evidence type="ECO:0000313" key="3">
    <source>
        <dbReference type="EMBL" id="QQG35255.1"/>
    </source>
</evidence>
<dbReference type="InterPro" id="IPR015422">
    <property type="entry name" value="PyrdxlP-dep_Trfase_small"/>
</dbReference>
<proteinExistence type="predicted"/>
<dbReference type="AlphaFoldDB" id="A0A7T5R0G0"/>
<protein>
    <submittedName>
        <fullName evidence="3">Aminotransferase class V-fold PLP-dependent enzyme</fullName>
    </submittedName>
</protein>
<organism evidence="3 4">
    <name type="scientific">Micavibrio aeruginosavorus</name>
    <dbReference type="NCBI Taxonomy" id="349221"/>
    <lineage>
        <taxon>Bacteria</taxon>
        <taxon>Pseudomonadati</taxon>
        <taxon>Bdellovibrionota</taxon>
        <taxon>Bdellovibrionia</taxon>
        <taxon>Bdellovibrionales</taxon>
        <taxon>Pseudobdellovibrionaceae</taxon>
        <taxon>Micavibrio</taxon>
    </lineage>
</organism>
<evidence type="ECO:0000259" key="2">
    <source>
        <dbReference type="Pfam" id="PF00266"/>
    </source>
</evidence>
<feature type="domain" description="Aminotransferase class V" evidence="2">
    <location>
        <begin position="40"/>
        <end position="263"/>
    </location>
</feature>
<reference evidence="3 4" key="1">
    <citation type="submission" date="2020-07" db="EMBL/GenBank/DDBJ databases">
        <title>Huge and variable diversity of episymbiotic CPR bacteria and DPANN archaea in groundwater ecosystems.</title>
        <authorList>
            <person name="He C.Y."/>
            <person name="Keren R."/>
            <person name="Whittaker M."/>
            <person name="Farag I.F."/>
            <person name="Doudna J."/>
            <person name="Cate J.H.D."/>
            <person name="Banfield J.F."/>
        </authorList>
    </citation>
    <scope>NUCLEOTIDE SEQUENCE [LARGE SCALE GENOMIC DNA]</scope>
    <source>
        <strain evidence="3">NC_groundwater_70_Ag_B-0.1um_54_66</strain>
    </source>
</reference>
<keyword evidence="3" id="KW-0032">Aminotransferase</keyword>
<dbReference type="Pfam" id="PF00266">
    <property type="entry name" value="Aminotran_5"/>
    <property type="match status" value="1"/>
</dbReference>
<dbReference type="Gene3D" id="3.90.1150.10">
    <property type="entry name" value="Aspartate Aminotransferase, domain 1"/>
    <property type="match status" value="1"/>
</dbReference>
<name>A0A7T5R0G0_9BACT</name>
<dbReference type="InterPro" id="IPR015424">
    <property type="entry name" value="PyrdxlP-dep_Trfase"/>
</dbReference>
<dbReference type="InterPro" id="IPR015421">
    <property type="entry name" value="PyrdxlP-dep_Trfase_major"/>
</dbReference>
<keyword evidence="3" id="KW-0808">Transferase</keyword>
<gene>
    <name evidence="3" type="ORF">HYS17_06735</name>
</gene>
<dbReference type="GO" id="GO:0008483">
    <property type="term" value="F:transaminase activity"/>
    <property type="evidence" value="ECO:0007669"/>
    <property type="project" value="UniProtKB-KW"/>
</dbReference>
<evidence type="ECO:0000256" key="1">
    <source>
        <dbReference type="ARBA" id="ARBA00022898"/>
    </source>
</evidence>
<accession>A0A7T5R0G0</accession>
<dbReference type="Gene3D" id="3.40.640.10">
    <property type="entry name" value="Type I PLP-dependent aspartate aminotransferase-like (Major domain)"/>
    <property type="match status" value="1"/>
</dbReference>
<dbReference type="Proteomes" id="UP000595362">
    <property type="component" value="Chromosome"/>
</dbReference>
<sequence>MTSPAKPSEPVCGFDLEHSWTEAWDFSRPLNFNHGSMGFTPRVVLARQEEISRRINAGREEFVREGGFSQLDDARKALAAFVGADENNLVLTANVTESINSVLKSLTFAPGDEVLVTNHIYVNYPALIDECARRQGFQVVKAEIPYRLKAEDDVIAPIMAGVTAATRLAIVDHISSPTAMIFPVARLVKALGEKGVDCFIDGAHAPGQVDIDLEILGAAYYGGNNHKWLCAPLSSGFLYVRPDRQAEIMPAVGSGYATAAHDFITRFSWQGVIDFVPRLMIPDTLRAMHDMHPAGWDGIYRRNHALAAAARRLLCERLGLAAPVPENMIGSMFTLPLGPIQFPPEEMEKSPLHRGYDALVKSHGFGAIFSQFGDDYIVRVTAHLYNKLSDYEALADALAAFIKDHQS</sequence>
<evidence type="ECO:0000313" key="4">
    <source>
        <dbReference type="Proteomes" id="UP000595362"/>
    </source>
</evidence>
<dbReference type="EMBL" id="CP066681">
    <property type="protein sequence ID" value="QQG35255.1"/>
    <property type="molecule type" value="Genomic_DNA"/>
</dbReference>